<dbReference type="InterPro" id="IPR027576">
    <property type="entry name" value="Choice_anch_C_dom"/>
</dbReference>
<protein>
    <submittedName>
        <fullName evidence="2">Choice-of-anchor C family protein</fullName>
    </submittedName>
</protein>
<proteinExistence type="predicted"/>
<dbReference type="Proteomes" id="UP001165342">
    <property type="component" value="Unassembled WGS sequence"/>
</dbReference>
<gene>
    <name evidence="2" type="ORF">LZ538_08615</name>
</gene>
<evidence type="ECO:0000259" key="1">
    <source>
        <dbReference type="Pfam" id="PF04862"/>
    </source>
</evidence>
<comment type="caution">
    <text evidence="2">The sequence shown here is derived from an EMBL/GenBank/DDBJ whole genome shotgun (WGS) entry which is preliminary data.</text>
</comment>
<sequence>MAAALAITASPANAATIINGSFEDGPDPGSFTEHVAGDTSITGWTVSSGTIDYIGSYWETPFGENSIDLAGSSLGSITQELTGLNIGQGYTITFWASKNPDGGSDPRTGLVSVGGQTGAFAYSAFNSLADMQWAPYSFYFVADATSMFLTFAADASAGCCFGPALDNVGIIDAVPEPEVWAMLLLGFFGIGVQMRRRGVLRTVTA</sequence>
<dbReference type="Pfam" id="PF04862">
    <property type="entry name" value="DUF642"/>
    <property type="match status" value="1"/>
</dbReference>
<evidence type="ECO:0000313" key="3">
    <source>
        <dbReference type="Proteomes" id="UP001165342"/>
    </source>
</evidence>
<evidence type="ECO:0000313" key="2">
    <source>
        <dbReference type="EMBL" id="MCL6730112.1"/>
    </source>
</evidence>
<dbReference type="InterPro" id="IPR008979">
    <property type="entry name" value="Galactose-bd-like_sf"/>
</dbReference>
<dbReference type="SUPFAM" id="SSF49785">
    <property type="entry name" value="Galactose-binding domain-like"/>
    <property type="match status" value="1"/>
</dbReference>
<accession>A0ABT0S2M9</accession>
<reference evidence="2" key="1">
    <citation type="submission" date="2022-05" db="EMBL/GenBank/DDBJ databases">
        <authorList>
            <person name="Jo J.-H."/>
            <person name="Im W.-T."/>
        </authorList>
    </citation>
    <scope>NUCLEOTIDE SEQUENCE</scope>
    <source>
        <strain evidence="2">SE220</strain>
    </source>
</reference>
<feature type="domain" description="DUF642" evidence="1">
    <location>
        <begin position="17"/>
        <end position="170"/>
    </location>
</feature>
<organism evidence="2 3">
    <name type="scientific">Sphingomonas hankyongi</name>
    <dbReference type="NCBI Taxonomy" id="2908209"/>
    <lineage>
        <taxon>Bacteria</taxon>
        <taxon>Pseudomonadati</taxon>
        <taxon>Pseudomonadota</taxon>
        <taxon>Alphaproteobacteria</taxon>
        <taxon>Sphingomonadales</taxon>
        <taxon>Sphingomonadaceae</taxon>
        <taxon>Sphingomonas</taxon>
    </lineage>
</organism>
<dbReference type="EMBL" id="JAMGBE010000003">
    <property type="protein sequence ID" value="MCL6730112.1"/>
    <property type="molecule type" value="Genomic_DNA"/>
</dbReference>
<keyword evidence="3" id="KW-1185">Reference proteome</keyword>
<dbReference type="Gene3D" id="2.60.120.260">
    <property type="entry name" value="Galactose-binding domain-like"/>
    <property type="match status" value="1"/>
</dbReference>
<dbReference type="InterPro" id="IPR006946">
    <property type="entry name" value="DGR2-like_dom"/>
</dbReference>
<dbReference type="NCBIfam" id="TIGR04362">
    <property type="entry name" value="choice_anch_C"/>
    <property type="match status" value="1"/>
</dbReference>
<name>A0ABT0S2M9_9SPHN</name>